<reference evidence="3" key="1">
    <citation type="journal article" date="2015" name="Nat. Genet.">
        <title>The genome and transcriptome of the zoonotic hookworm Ancylostoma ceylanicum identify infection-specific gene families.</title>
        <authorList>
            <person name="Schwarz E.M."/>
            <person name="Hu Y."/>
            <person name="Antoshechkin I."/>
            <person name="Miller M.M."/>
            <person name="Sternberg P.W."/>
            <person name="Aroian R.V."/>
        </authorList>
    </citation>
    <scope>NUCLEOTIDE SEQUENCE</scope>
    <source>
        <strain evidence="3">HY135</strain>
    </source>
</reference>
<protein>
    <submittedName>
        <fullName evidence="2">Uncharacterized protein</fullName>
    </submittedName>
</protein>
<name>A0A016VFN8_9BILA</name>
<sequence>MLLAMLPLVALALIAVVTAGGGNDDNNHTAFQPDDDLPGKPIGIGKPFTRFTLPGGQFRVFYAVLDKHNALDLIRVHCVIEKSGHGDKDRNFVQVTVSNGRTSASFSFPDSISNGSLLYEGSRTVQPLEVSDFEDDQEHTITTTVSSRALFTLSGSIRFVSYDRSQYNVV</sequence>
<dbReference type="AlphaFoldDB" id="A0A016VFN8"/>
<dbReference type="EMBL" id="JARK01001346">
    <property type="protein sequence ID" value="EYC26454.1"/>
    <property type="molecule type" value="Genomic_DNA"/>
</dbReference>
<organism evidence="2 3">
    <name type="scientific">Ancylostoma ceylanicum</name>
    <dbReference type="NCBI Taxonomy" id="53326"/>
    <lineage>
        <taxon>Eukaryota</taxon>
        <taxon>Metazoa</taxon>
        <taxon>Ecdysozoa</taxon>
        <taxon>Nematoda</taxon>
        <taxon>Chromadorea</taxon>
        <taxon>Rhabditida</taxon>
        <taxon>Rhabditina</taxon>
        <taxon>Rhabditomorpha</taxon>
        <taxon>Strongyloidea</taxon>
        <taxon>Ancylostomatidae</taxon>
        <taxon>Ancylostomatinae</taxon>
        <taxon>Ancylostoma</taxon>
    </lineage>
</organism>
<feature type="chain" id="PRO_5001493388" evidence="1">
    <location>
        <begin position="20"/>
        <end position="170"/>
    </location>
</feature>
<evidence type="ECO:0000313" key="2">
    <source>
        <dbReference type="EMBL" id="EYC26454.1"/>
    </source>
</evidence>
<accession>A0A016VFN8</accession>
<dbReference type="Proteomes" id="UP000024635">
    <property type="component" value="Unassembled WGS sequence"/>
</dbReference>
<gene>
    <name evidence="2" type="primary">Acey_s0010.g1165</name>
    <name evidence="2" type="ORF">Y032_0010g1165</name>
</gene>
<dbReference type="OrthoDB" id="10374246at2759"/>
<proteinExistence type="predicted"/>
<evidence type="ECO:0000313" key="3">
    <source>
        <dbReference type="Proteomes" id="UP000024635"/>
    </source>
</evidence>
<feature type="signal peptide" evidence="1">
    <location>
        <begin position="1"/>
        <end position="19"/>
    </location>
</feature>
<keyword evidence="3" id="KW-1185">Reference proteome</keyword>
<comment type="caution">
    <text evidence="2">The sequence shown here is derived from an EMBL/GenBank/DDBJ whole genome shotgun (WGS) entry which is preliminary data.</text>
</comment>
<keyword evidence="1" id="KW-0732">Signal</keyword>
<evidence type="ECO:0000256" key="1">
    <source>
        <dbReference type="SAM" id="SignalP"/>
    </source>
</evidence>